<gene>
    <name evidence="6" type="ORF">I4Q42_10610</name>
</gene>
<proteinExistence type="predicted"/>
<comment type="caution">
    <text evidence="6">The sequence shown here is derived from an EMBL/GenBank/DDBJ whole genome shotgun (WGS) entry which is preliminary data.</text>
</comment>
<name>A0ABS0SZ28_9CAUL</name>
<dbReference type="InterPro" id="IPR009057">
    <property type="entry name" value="Homeodomain-like_sf"/>
</dbReference>
<dbReference type="Pfam" id="PF00440">
    <property type="entry name" value="TetR_N"/>
    <property type="match status" value="1"/>
</dbReference>
<dbReference type="PROSITE" id="PS50977">
    <property type="entry name" value="HTH_TETR_2"/>
    <property type="match status" value="1"/>
</dbReference>
<evidence type="ECO:0000256" key="2">
    <source>
        <dbReference type="ARBA" id="ARBA00023125"/>
    </source>
</evidence>
<protein>
    <submittedName>
        <fullName evidence="6">TetR/AcrR family transcriptional regulator</fullName>
    </submittedName>
</protein>
<dbReference type="InterPro" id="IPR001647">
    <property type="entry name" value="HTH_TetR"/>
</dbReference>
<dbReference type="Pfam" id="PF14246">
    <property type="entry name" value="TetR_C_7"/>
    <property type="match status" value="1"/>
</dbReference>
<evidence type="ECO:0000313" key="6">
    <source>
        <dbReference type="EMBL" id="MBI1684120.1"/>
    </source>
</evidence>
<dbReference type="Gene3D" id="1.10.357.10">
    <property type="entry name" value="Tetracycline Repressor, domain 2"/>
    <property type="match status" value="1"/>
</dbReference>
<dbReference type="SUPFAM" id="SSF46689">
    <property type="entry name" value="Homeodomain-like"/>
    <property type="match status" value="1"/>
</dbReference>
<keyword evidence="3" id="KW-0804">Transcription</keyword>
<organism evidence="6 7">
    <name type="scientific">Caulobacter hibisci</name>
    <dbReference type="NCBI Taxonomy" id="2035993"/>
    <lineage>
        <taxon>Bacteria</taxon>
        <taxon>Pseudomonadati</taxon>
        <taxon>Pseudomonadota</taxon>
        <taxon>Alphaproteobacteria</taxon>
        <taxon>Caulobacterales</taxon>
        <taxon>Caulobacteraceae</taxon>
        <taxon>Caulobacter</taxon>
    </lineage>
</organism>
<reference evidence="6 7" key="1">
    <citation type="submission" date="2020-11" db="EMBL/GenBank/DDBJ databases">
        <title>genome sequence of strain KACC 18849.</title>
        <authorList>
            <person name="Gao J."/>
            <person name="Zhang X."/>
        </authorList>
    </citation>
    <scope>NUCLEOTIDE SEQUENCE [LARGE SCALE GENOMIC DNA]</scope>
    <source>
        <strain evidence="6 7">KACC 18849</strain>
    </source>
</reference>
<keyword evidence="1" id="KW-0805">Transcription regulation</keyword>
<evidence type="ECO:0000256" key="1">
    <source>
        <dbReference type="ARBA" id="ARBA00023015"/>
    </source>
</evidence>
<evidence type="ECO:0000259" key="5">
    <source>
        <dbReference type="PROSITE" id="PS50977"/>
    </source>
</evidence>
<dbReference type="EMBL" id="JADWOX010000006">
    <property type="protein sequence ID" value="MBI1684120.1"/>
    <property type="molecule type" value="Genomic_DNA"/>
</dbReference>
<evidence type="ECO:0000313" key="7">
    <source>
        <dbReference type="Proteomes" id="UP000639859"/>
    </source>
</evidence>
<evidence type="ECO:0000256" key="3">
    <source>
        <dbReference type="ARBA" id="ARBA00023163"/>
    </source>
</evidence>
<accession>A0ABS0SZ28</accession>
<dbReference type="PRINTS" id="PR00455">
    <property type="entry name" value="HTHTETR"/>
</dbReference>
<evidence type="ECO:0000256" key="4">
    <source>
        <dbReference type="PROSITE-ProRule" id="PRU00335"/>
    </source>
</evidence>
<sequence>MPRRSETAHAEIRDRLLAVAAEIFAREGFAAAKIGEIAAAAGVSKKTIYRYVCSKEDLFVEVVRARLGQVALVLAPGGAGGEPRERLKAFLLAFGGAGFSPEGVASYRLILAEGARFPEVAQAWTAAISQQAIQALGVWLAQVAPEAGLTIEAPEQAAGMLLAMIFAEPMRDAALGVAPVLSSQDLDLRIERAISIFLGGAFDRPTNLAVGRTTQAP</sequence>
<feature type="DNA-binding region" description="H-T-H motif" evidence="4">
    <location>
        <begin position="33"/>
        <end position="52"/>
    </location>
</feature>
<dbReference type="InterPro" id="IPR039536">
    <property type="entry name" value="TetR_C_Proteobacteria"/>
</dbReference>
<dbReference type="PANTHER" id="PTHR30055:SF234">
    <property type="entry name" value="HTH-TYPE TRANSCRIPTIONAL REGULATOR BETI"/>
    <property type="match status" value="1"/>
</dbReference>
<dbReference type="Proteomes" id="UP000639859">
    <property type="component" value="Unassembled WGS sequence"/>
</dbReference>
<dbReference type="PANTHER" id="PTHR30055">
    <property type="entry name" value="HTH-TYPE TRANSCRIPTIONAL REGULATOR RUTR"/>
    <property type="match status" value="1"/>
</dbReference>
<feature type="domain" description="HTH tetR-type" evidence="5">
    <location>
        <begin position="10"/>
        <end position="70"/>
    </location>
</feature>
<keyword evidence="7" id="KW-1185">Reference proteome</keyword>
<dbReference type="InterPro" id="IPR050109">
    <property type="entry name" value="HTH-type_TetR-like_transc_reg"/>
</dbReference>
<dbReference type="RefSeq" id="WP_198576045.1">
    <property type="nucleotide sequence ID" value="NZ_JADWOX010000006.1"/>
</dbReference>
<keyword evidence="2 4" id="KW-0238">DNA-binding</keyword>